<dbReference type="Proteomes" id="UP000054248">
    <property type="component" value="Unassembled WGS sequence"/>
</dbReference>
<reference evidence="2" key="2">
    <citation type="submission" date="2015-01" db="EMBL/GenBank/DDBJ databases">
        <title>Evolutionary Origins and Diversification of the Mycorrhizal Mutualists.</title>
        <authorList>
            <consortium name="DOE Joint Genome Institute"/>
            <consortium name="Mycorrhizal Genomics Consortium"/>
            <person name="Kohler A."/>
            <person name="Kuo A."/>
            <person name="Nagy L.G."/>
            <person name="Floudas D."/>
            <person name="Copeland A."/>
            <person name="Barry K.W."/>
            <person name="Cichocki N."/>
            <person name="Veneault-Fourrey C."/>
            <person name="LaButti K."/>
            <person name="Lindquist E.A."/>
            <person name="Lipzen A."/>
            <person name="Lundell T."/>
            <person name="Morin E."/>
            <person name="Murat C."/>
            <person name="Riley R."/>
            <person name="Ohm R."/>
            <person name="Sun H."/>
            <person name="Tunlid A."/>
            <person name="Henrissat B."/>
            <person name="Grigoriev I.V."/>
            <person name="Hibbett D.S."/>
            <person name="Martin F."/>
        </authorList>
    </citation>
    <scope>NUCLEOTIDE SEQUENCE [LARGE SCALE GENOMIC DNA]</scope>
    <source>
        <strain evidence="2">MUT 4182</strain>
    </source>
</reference>
<dbReference type="AlphaFoldDB" id="A0A0C3KZY2"/>
<evidence type="ECO:0000313" key="2">
    <source>
        <dbReference type="Proteomes" id="UP000054248"/>
    </source>
</evidence>
<dbReference type="EMBL" id="KN823016">
    <property type="protein sequence ID" value="KIO26973.1"/>
    <property type="molecule type" value="Genomic_DNA"/>
</dbReference>
<dbReference type="Gene3D" id="2.40.50.140">
    <property type="entry name" value="Nucleic acid-binding proteins"/>
    <property type="match status" value="1"/>
</dbReference>
<sequence>MAGRWVPPEDDYPPDEVEDLLDELEDADDLNSLVKGLSQTNSGWLAQLIRKKCRDMRDKIGETIQRELEKSCPPREVRNFRVIRFKDYRTTRRLARRTGQMTVWDVLSLGEDALLEGKRFLVTNVIPCQPGAWSHHEEEGEAYFNTRRDSRWTNLTLEAATNVAES</sequence>
<reference evidence="1 2" key="1">
    <citation type="submission" date="2014-04" db="EMBL/GenBank/DDBJ databases">
        <authorList>
            <consortium name="DOE Joint Genome Institute"/>
            <person name="Kuo A."/>
            <person name="Girlanda M."/>
            <person name="Perotto S."/>
            <person name="Kohler A."/>
            <person name="Nagy L.G."/>
            <person name="Floudas D."/>
            <person name="Copeland A."/>
            <person name="Barry K.W."/>
            <person name="Cichocki N."/>
            <person name="Veneault-Fourrey C."/>
            <person name="LaButti K."/>
            <person name="Lindquist E.A."/>
            <person name="Lipzen A."/>
            <person name="Lundell T."/>
            <person name="Morin E."/>
            <person name="Murat C."/>
            <person name="Sun H."/>
            <person name="Tunlid A."/>
            <person name="Henrissat B."/>
            <person name="Grigoriev I.V."/>
            <person name="Hibbett D.S."/>
            <person name="Martin F."/>
            <person name="Nordberg H.P."/>
            <person name="Cantor M.N."/>
            <person name="Hua S.X."/>
        </authorList>
    </citation>
    <scope>NUCLEOTIDE SEQUENCE [LARGE SCALE GENOMIC DNA]</scope>
    <source>
        <strain evidence="1 2">MUT 4182</strain>
    </source>
</reference>
<dbReference type="OrthoDB" id="21095at2759"/>
<organism evidence="1 2">
    <name type="scientific">Tulasnella calospora MUT 4182</name>
    <dbReference type="NCBI Taxonomy" id="1051891"/>
    <lineage>
        <taxon>Eukaryota</taxon>
        <taxon>Fungi</taxon>
        <taxon>Dikarya</taxon>
        <taxon>Basidiomycota</taxon>
        <taxon>Agaricomycotina</taxon>
        <taxon>Agaricomycetes</taxon>
        <taxon>Cantharellales</taxon>
        <taxon>Tulasnellaceae</taxon>
        <taxon>Tulasnella</taxon>
    </lineage>
</organism>
<dbReference type="InterPro" id="IPR012340">
    <property type="entry name" value="NA-bd_OB-fold"/>
</dbReference>
<dbReference type="SUPFAM" id="SSF50249">
    <property type="entry name" value="Nucleic acid-binding proteins"/>
    <property type="match status" value="1"/>
</dbReference>
<dbReference type="HOGENOM" id="CLU_1603968_0_0_1"/>
<evidence type="ECO:0000313" key="1">
    <source>
        <dbReference type="EMBL" id="KIO26973.1"/>
    </source>
</evidence>
<keyword evidence="2" id="KW-1185">Reference proteome</keyword>
<dbReference type="STRING" id="1051891.A0A0C3KZY2"/>
<proteinExistence type="predicted"/>
<gene>
    <name evidence="1" type="ORF">M407DRAFT_195915</name>
</gene>
<name>A0A0C3KZY2_9AGAM</name>
<protein>
    <submittedName>
        <fullName evidence="1">Uncharacterized protein</fullName>
    </submittedName>
</protein>
<accession>A0A0C3KZY2</accession>